<feature type="transmembrane region" description="Helical" evidence="4">
    <location>
        <begin position="368"/>
        <end position="386"/>
    </location>
</feature>
<keyword evidence="8" id="KW-1185">Reference proteome</keyword>
<gene>
    <name evidence="7" type="ORF">SAMN05216296_0251</name>
</gene>
<evidence type="ECO:0000313" key="7">
    <source>
        <dbReference type="EMBL" id="SDT88586.1"/>
    </source>
</evidence>
<dbReference type="FunFam" id="3.30.70.270:FF:000001">
    <property type="entry name" value="Diguanylate cyclase domain protein"/>
    <property type="match status" value="1"/>
</dbReference>
<keyword evidence="5" id="KW-0732">Signal</keyword>
<proteinExistence type="predicted"/>
<comment type="cofactor">
    <cofactor evidence="1">
        <name>Mg(2+)</name>
        <dbReference type="ChEBI" id="CHEBI:18420"/>
    </cofactor>
</comment>
<dbReference type="GO" id="GO:0003824">
    <property type="term" value="F:catalytic activity"/>
    <property type="evidence" value="ECO:0007669"/>
    <property type="project" value="UniProtKB-ARBA"/>
</dbReference>
<dbReference type="EMBL" id="LT629785">
    <property type="protein sequence ID" value="SDT88586.1"/>
    <property type="molecule type" value="Genomic_DNA"/>
</dbReference>
<evidence type="ECO:0000259" key="6">
    <source>
        <dbReference type="PROSITE" id="PS50887"/>
    </source>
</evidence>
<comment type="subcellular location">
    <subcellularLocation>
        <location evidence="2">Cell inner membrane</location>
    </subcellularLocation>
</comment>
<dbReference type="Pfam" id="PF00990">
    <property type="entry name" value="GGDEF"/>
    <property type="match status" value="1"/>
</dbReference>
<feature type="chain" id="PRO_5009272659" evidence="5">
    <location>
        <begin position="24"/>
        <end position="616"/>
    </location>
</feature>
<sequence length="616" mass="67921">MRRPIAQALLAGCLLVLTLHAPAAILSLDSANSGATLNGHIELFEDVGGQLQIDDILHADVQQRFVAAAGRASVGQSPNPWWIKLQLQANQDIPQDWWLEAGGANLLDLRLYLPDGQGGWSERRSAEAVPYAAGRDYHYRRSVFHLPPAQEALTVYLRSYDPAGNAFPLRLWQLPDLQQLHLNENLLFGIIYGVIIALLLYNLFIYISLRDSIYLRYVLTTAFGLLFILGASGHGFQYLWPGQAVPSWLHRITVPSLWSLCVSLFTMQLLQTRQHVPRLHYLLLGGAVFYGLAALCGLLGWTVAGASILNVLTFTSIPAALLAALIRSRQGCFYARLYLLGYGLVLGSIVLLSLRAMGLVQPTPANSVVFPVAVALETILFSFALANRIQLLKQERADALEQANREKSARLEQSERSASNLQQAVDQRTAELAATNQRLSERERELQHAAFHDPLTDLPNRRYLVAHAESALATAQHSDKSLALLLIDLDHFKPINDQHGHDAGDFLLCELSRRLQLHVRHNDMPARLGGDEFAVLISGPDADRHAHEIAARLLAELVKPVTYHGQQLRVSISVGGAIYPQQGAHFSDLYKAADRALYQVKCQGRAGFALATSASA</sequence>
<dbReference type="SMART" id="SM00267">
    <property type="entry name" value="GGDEF"/>
    <property type="match status" value="1"/>
</dbReference>
<keyword evidence="4" id="KW-1133">Transmembrane helix</keyword>
<dbReference type="Gene3D" id="3.30.70.270">
    <property type="match status" value="1"/>
</dbReference>
<evidence type="ECO:0000313" key="8">
    <source>
        <dbReference type="Proteomes" id="UP000243232"/>
    </source>
</evidence>
<dbReference type="GO" id="GO:0005886">
    <property type="term" value="C:plasma membrane"/>
    <property type="evidence" value="ECO:0007669"/>
    <property type="project" value="UniProtKB-SubCell"/>
</dbReference>
<dbReference type="Pfam" id="PF07696">
    <property type="entry name" value="7TMR-DISMED2"/>
    <property type="match status" value="1"/>
</dbReference>
<dbReference type="CDD" id="cd01949">
    <property type="entry name" value="GGDEF"/>
    <property type="match status" value="1"/>
</dbReference>
<feature type="signal peptide" evidence="5">
    <location>
        <begin position="1"/>
        <end position="23"/>
    </location>
</feature>
<feature type="transmembrane region" description="Helical" evidence="4">
    <location>
        <begin position="337"/>
        <end position="356"/>
    </location>
</feature>
<dbReference type="AlphaFoldDB" id="A0A1H2E0E4"/>
<dbReference type="STRING" id="364197.SAMN05216296_0251"/>
<dbReference type="NCBIfam" id="TIGR00254">
    <property type="entry name" value="GGDEF"/>
    <property type="match status" value="1"/>
</dbReference>
<name>A0A1H2E0E4_9PSED</name>
<dbReference type="Proteomes" id="UP000243232">
    <property type="component" value="Chromosome I"/>
</dbReference>
<evidence type="ECO:0000256" key="4">
    <source>
        <dbReference type="SAM" id="Phobius"/>
    </source>
</evidence>
<protein>
    <submittedName>
        <fullName evidence="7">Diguanylate cyclase (GGDEF) domain-containing protein</fullName>
    </submittedName>
</protein>
<dbReference type="PROSITE" id="PS50887">
    <property type="entry name" value="GGDEF"/>
    <property type="match status" value="1"/>
</dbReference>
<dbReference type="InterPro" id="IPR011622">
    <property type="entry name" value="7TMR_DISM_rcpt_extracell_dom2"/>
</dbReference>
<dbReference type="InterPro" id="IPR000160">
    <property type="entry name" value="GGDEF_dom"/>
</dbReference>
<feature type="transmembrane region" description="Helical" evidence="4">
    <location>
        <begin position="279"/>
        <end position="301"/>
    </location>
</feature>
<feature type="compositionally biased region" description="Polar residues" evidence="3">
    <location>
        <begin position="416"/>
        <end position="425"/>
    </location>
</feature>
<keyword evidence="4" id="KW-0812">Transmembrane</keyword>
<feature type="transmembrane region" description="Helical" evidence="4">
    <location>
        <begin position="214"/>
        <end position="236"/>
    </location>
</feature>
<evidence type="ECO:0000256" key="5">
    <source>
        <dbReference type="SAM" id="SignalP"/>
    </source>
</evidence>
<evidence type="ECO:0000256" key="3">
    <source>
        <dbReference type="SAM" id="MobiDB-lite"/>
    </source>
</evidence>
<feature type="compositionally biased region" description="Basic and acidic residues" evidence="3">
    <location>
        <begin position="403"/>
        <end position="415"/>
    </location>
</feature>
<evidence type="ECO:0000256" key="1">
    <source>
        <dbReference type="ARBA" id="ARBA00001946"/>
    </source>
</evidence>
<dbReference type="InterPro" id="IPR029787">
    <property type="entry name" value="Nucleotide_cyclase"/>
</dbReference>
<feature type="region of interest" description="Disordered" evidence="3">
    <location>
        <begin position="403"/>
        <end position="425"/>
    </location>
</feature>
<dbReference type="InterPro" id="IPR011623">
    <property type="entry name" value="7TMR_DISM_rcpt_extracell_dom1"/>
</dbReference>
<dbReference type="Gene3D" id="2.60.40.2380">
    <property type="match status" value="1"/>
</dbReference>
<reference evidence="8" key="1">
    <citation type="submission" date="2016-10" db="EMBL/GenBank/DDBJ databases">
        <authorList>
            <person name="Varghese N."/>
            <person name="Submissions S."/>
        </authorList>
    </citation>
    <scope>NUCLEOTIDE SEQUENCE [LARGE SCALE GENOMIC DNA]</scope>
    <source>
        <strain evidence="8">DSM 17875</strain>
    </source>
</reference>
<dbReference type="InterPro" id="IPR043128">
    <property type="entry name" value="Rev_trsase/Diguanyl_cyclase"/>
</dbReference>
<accession>A0A1H2E0E4</accession>
<dbReference type="InterPro" id="IPR052163">
    <property type="entry name" value="DGC-Regulatory_Protein"/>
</dbReference>
<feature type="domain" description="GGDEF" evidence="6">
    <location>
        <begin position="480"/>
        <end position="613"/>
    </location>
</feature>
<dbReference type="Pfam" id="PF07695">
    <property type="entry name" value="7TMR-DISM_7TM"/>
    <property type="match status" value="1"/>
</dbReference>
<feature type="transmembrane region" description="Helical" evidence="4">
    <location>
        <begin position="248"/>
        <end position="267"/>
    </location>
</feature>
<dbReference type="SUPFAM" id="SSF55073">
    <property type="entry name" value="Nucleotide cyclase"/>
    <property type="match status" value="1"/>
</dbReference>
<feature type="transmembrane region" description="Helical" evidence="4">
    <location>
        <begin position="307"/>
        <end position="325"/>
    </location>
</feature>
<evidence type="ECO:0000256" key="2">
    <source>
        <dbReference type="ARBA" id="ARBA00004533"/>
    </source>
</evidence>
<organism evidence="7 8">
    <name type="scientific">Pseudomonas pohangensis</name>
    <dbReference type="NCBI Taxonomy" id="364197"/>
    <lineage>
        <taxon>Bacteria</taxon>
        <taxon>Pseudomonadati</taxon>
        <taxon>Pseudomonadota</taxon>
        <taxon>Gammaproteobacteria</taxon>
        <taxon>Pseudomonadales</taxon>
        <taxon>Pseudomonadaceae</taxon>
        <taxon>Pseudomonas</taxon>
    </lineage>
</organism>
<feature type="transmembrane region" description="Helical" evidence="4">
    <location>
        <begin position="186"/>
        <end position="207"/>
    </location>
</feature>
<dbReference type="RefSeq" id="WP_231975049.1">
    <property type="nucleotide sequence ID" value="NZ_LT629785.1"/>
</dbReference>
<dbReference type="PANTHER" id="PTHR46663">
    <property type="entry name" value="DIGUANYLATE CYCLASE DGCT-RELATED"/>
    <property type="match status" value="1"/>
</dbReference>
<dbReference type="PANTHER" id="PTHR46663:SF2">
    <property type="entry name" value="GGDEF DOMAIN-CONTAINING PROTEIN"/>
    <property type="match status" value="1"/>
</dbReference>
<keyword evidence="4" id="KW-0472">Membrane</keyword>